<organism evidence="1 2">
    <name type="scientific">Callosobruchus maculatus</name>
    <name type="common">Southern cowpea weevil</name>
    <name type="synonym">Pulse bruchid</name>
    <dbReference type="NCBI Taxonomy" id="64391"/>
    <lineage>
        <taxon>Eukaryota</taxon>
        <taxon>Metazoa</taxon>
        <taxon>Ecdysozoa</taxon>
        <taxon>Arthropoda</taxon>
        <taxon>Hexapoda</taxon>
        <taxon>Insecta</taxon>
        <taxon>Pterygota</taxon>
        <taxon>Neoptera</taxon>
        <taxon>Endopterygota</taxon>
        <taxon>Coleoptera</taxon>
        <taxon>Polyphaga</taxon>
        <taxon>Cucujiformia</taxon>
        <taxon>Chrysomeloidea</taxon>
        <taxon>Chrysomelidae</taxon>
        <taxon>Bruchinae</taxon>
        <taxon>Bruchini</taxon>
        <taxon>Callosobruchus</taxon>
    </lineage>
</organism>
<evidence type="ECO:0000313" key="2">
    <source>
        <dbReference type="Proteomes" id="UP000410492"/>
    </source>
</evidence>
<dbReference type="OrthoDB" id="6497308at2759"/>
<reference evidence="1 2" key="1">
    <citation type="submission" date="2019-01" db="EMBL/GenBank/DDBJ databases">
        <authorList>
            <person name="Sayadi A."/>
        </authorList>
    </citation>
    <scope>NUCLEOTIDE SEQUENCE [LARGE SCALE GENOMIC DNA]</scope>
</reference>
<evidence type="ECO:0000313" key="1">
    <source>
        <dbReference type="EMBL" id="VEN52304.1"/>
    </source>
</evidence>
<name>A0A653CWL1_CALMS</name>
<dbReference type="EMBL" id="CAACVG010009168">
    <property type="protein sequence ID" value="VEN52304.1"/>
    <property type="molecule type" value="Genomic_DNA"/>
</dbReference>
<dbReference type="Proteomes" id="UP000410492">
    <property type="component" value="Unassembled WGS sequence"/>
</dbReference>
<keyword evidence="2" id="KW-1185">Reference proteome</keyword>
<sequence length="522" mass="59623">MVVVTLNNAMFPFGGAKPEKNDVEITAMAEKIRENNQKVMKVMKLNTQSTLQKLLSKPSEEVAPTVQEPSEDYASTQGQFGWTTIADKNFPYLIRSGDRRYVCKRMLMEQRIFDPYLQVFTEEVYNCYNIKTIKVTKAEAALLNEINIKHCDGCYGNVRFGDNDVLILLDEVNELKKFFEFCHSRLIKKENDKQPCGFIQVSSQNNVPYVRSGDITYVPLFYFEGDCMYLEERAVELGGWDLCYLKLACKLQGIRKELFDKPTLQVVDMELVKQFFAPGTLFEEFWLFENKTSHLVRTQTAVLSAKPTPTVVQNQQRIQPRQQSHVPVTSVPTYQYYANPEYTRGQPTMVTSHMPVTTYVPYQNNQNGCARPRAPANRRNVHPNPYPVATIYQTTTIASSYTTTANTNGYRSVTPNVIPSLNQGYNVYQTSFDGRYLRYCVNVQPSTPSPLAITVDELAVMFSVNINTILDVLRVMGIPVTPANMYQQQALSVYKICNPQGLVLVDSIKENIKRIEYILNRK</sequence>
<gene>
    <name evidence="1" type="ORF">CALMAC_LOCUS12488</name>
</gene>
<accession>A0A653CWL1</accession>
<protein>
    <submittedName>
        <fullName evidence="1">Uncharacterized protein</fullName>
    </submittedName>
</protein>
<dbReference type="AlphaFoldDB" id="A0A653CWL1"/>
<proteinExistence type="predicted"/>